<keyword evidence="2" id="KW-1185">Reference proteome</keyword>
<dbReference type="OrthoDB" id="40528at1150"/>
<protein>
    <submittedName>
        <fullName evidence="1">Uncharacterized protein</fullName>
    </submittedName>
</protein>
<reference evidence="1 2" key="1">
    <citation type="submission" date="2012-05" db="EMBL/GenBank/DDBJ databases">
        <title>Finished plasmid 2 of genome of Oscillatoria sp. PCC 7112.</title>
        <authorList>
            <consortium name="US DOE Joint Genome Institute"/>
            <person name="Gugger M."/>
            <person name="Coursin T."/>
            <person name="Rippka R."/>
            <person name="Tandeau De Marsac N."/>
            <person name="Huntemann M."/>
            <person name="Wei C.-L."/>
            <person name="Han J."/>
            <person name="Detter J.C."/>
            <person name="Han C."/>
            <person name="Tapia R."/>
            <person name="Davenport K."/>
            <person name="Daligault H."/>
            <person name="Erkkila T."/>
            <person name="Gu W."/>
            <person name="Munk A.C.C."/>
            <person name="Teshima H."/>
            <person name="Xu Y."/>
            <person name="Chain P."/>
            <person name="Chen A."/>
            <person name="Krypides N."/>
            <person name="Mavromatis K."/>
            <person name="Markowitz V."/>
            <person name="Szeto E."/>
            <person name="Ivanova N."/>
            <person name="Mikhailova N."/>
            <person name="Ovchinnikova G."/>
            <person name="Pagani I."/>
            <person name="Pati A."/>
            <person name="Goodwin L."/>
            <person name="Peters L."/>
            <person name="Pitluck S."/>
            <person name="Woyke T."/>
            <person name="Kerfeld C."/>
        </authorList>
    </citation>
    <scope>NUCLEOTIDE SEQUENCE [LARGE SCALE GENOMIC DNA]</scope>
    <source>
        <strain evidence="1 2">PCC 7112</strain>
        <plasmid evidence="1 2">pOSC7112.02</plasmid>
    </source>
</reference>
<dbReference type="EMBL" id="CP003616">
    <property type="protein sequence ID" value="AFZ10814.1"/>
    <property type="molecule type" value="Genomic_DNA"/>
</dbReference>
<proteinExistence type="predicted"/>
<geneLocation type="plasmid" evidence="1 2">
    <name>pOSC7112.02</name>
</geneLocation>
<evidence type="ECO:0000313" key="1">
    <source>
        <dbReference type="EMBL" id="AFZ10814.1"/>
    </source>
</evidence>
<dbReference type="KEGG" id="oni:Osc7112_6711"/>
<sequence>MNAANSVPSNHLPKPTLYLGQHPNQPIQLYRGFAELIKGEQVIEGQATTIFGWFPSPCVKFEFTHFTPGAN</sequence>
<dbReference type="AlphaFoldDB" id="K9VTC3"/>
<dbReference type="HOGENOM" id="CLU_2736162_0_0_3"/>
<dbReference type="RefSeq" id="WP_015179779.1">
    <property type="nucleotide sequence ID" value="NC_019730.1"/>
</dbReference>
<keyword evidence="1" id="KW-0614">Plasmid</keyword>
<accession>K9VTC3</accession>
<evidence type="ECO:0000313" key="2">
    <source>
        <dbReference type="Proteomes" id="UP000010478"/>
    </source>
</evidence>
<dbReference type="Proteomes" id="UP000010478">
    <property type="component" value="Plasmid pOSC7112.02"/>
</dbReference>
<organism evidence="1 2">
    <name type="scientific">Phormidium nigroviride PCC 7112</name>
    <dbReference type="NCBI Taxonomy" id="179408"/>
    <lineage>
        <taxon>Bacteria</taxon>
        <taxon>Bacillati</taxon>
        <taxon>Cyanobacteriota</taxon>
        <taxon>Cyanophyceae</taxon>
        <taxon>Oscillatoriophycideae</taxon>
        <taxon>Oscillatoriales</taxon>
        <taxon>Oscillatoriaceae</taxon>
        <taxon>Phormidium</taxon>
    </lineage>
</organism>
<name>K9VTC3_9CYAN</name>
<gene>
    <name evidence="1" type="ORF">Osc7112_6711</name>
</gene>